<evidence type="ECO:0000256" key="5">
    <source>
        <dbReference type="SAM" id="MobiDB-lite"/>
    </source>
</evidence>
<dbReference type="EMBL" id="SETE01000009">
    <property type="protein sequence ID" value="RYM31335.1"/>
    <property type="molecule type" value="Genomic_DNA"/>
</dbReference>
<evidence type="ECO:0000256" key="1">
    <source>
        <dbReference type="ARBA" id="ARBA00004167"/>
    </source>
</evidence>
<evidence type="ECO:0000313" key="9">
    <source>
        <dbReference type="Proteomes" id="UP000293952"/>
    </source>
</evidence>
<keyword evidence="2 6" id="KW-0812">Transmembrane</keyword>
<gene>
    <name evidence="8" type="ORF">ERX46_16770</name>
</gene>
<keyword evidence="3 6" id="KW-1133">Transmembrane helix</keyword>
<reference evidence="8 9" key="1">
    <citation type="submission" date="2019-02" db="EMBL/GenBank/DDBJ databases">
        <title>Genome sequence of the sea-ice species Brumimicrobium glaciale.</title>
        <authorList>
            <person name="Bowman J.P."/>
        </authorList>
    </citation>
    <scope>NUCLEOTIDE SEQUENCE [LARGE SCALE GENOMIC DNA]</scope>
    <source>
        <strain evidence="8 9">IC156</strain>
    </source>
</reference>
<evidence type="ECO:0000256" key="3">
    <source>
        <dbReference type="ARBA" id="ARBA00022989"/>
    </source>
</evidence>
<accession>A0A4Q4KEH5</accession>
<protein>
    <submittedName>
        <fullName evidence="8">Translocation/assembly module TamB</fullName>
    </submittedName>
</protein>
<keyword evidence="9" id="KW-1185">Reference proteome</keyword>
<evidence type="ECO:0000313" key="8">
    <source>
        <dbReference type="EMBL" id="RYM31335.1"/>
    </source>
</evidence>
<name>A0A4Q4KEH5_9FLAO</name>
<dbReference type="OrthoDB" id="9811276at2"/>
<evidence type="ECO:0000256" key="6">
    <source>
        <dbReference type="SAM" id="Phobius"/>
    </source>
</evidence>
<evidence type="ECO:0000259" key="7">
    <source>
        <dbReference type="Pfam" id="PF04357"/>
    </source>
</evidence>
<keyword evidence="4 6" id="KW-0472">Membrane</keyword>
<comment type="subcellular location">
    <subcellularLocation>
        <location evidence="1">Membrane</location>
        <topology evidence="1">Single-pass membrane protein</topology>
    </subcellularLocation>
</comment>
<dbReference type="GO" id="GO:0009306">
    <property type="term" value="P:protein secretion"/>
    <property type="evidence" value="ECO:0007669"/>
    <property type="project" value="InterPro"/>
</dbReference>
<proteinExistence type="predicted"/>
<organism evidence="8 9">
    <name type="scientific">Brumimicrobium glaciale</name>
    <dbReference type="NCBI Taxonomy" id="200475"/>
    <lineage>
        <taxon>Bacteria</taxon>
        <taxon>Pseudomonadati</taxon>
        <taxon>Bacteroidota</taxon>
        <taxon>Flavobacteriia</taxon>
        <taxon>Flavobacteriales</taxon>
        <taxon>Crocinitomicaceae</taxon>
        <taxon>Brumimicrobium</taxon>
    </lineage>
</organism>
<feature type="transmembrane region" description="Helical" evidence="6">
    <location>
        <begin position="23"/>
        <end position="45"/>
    </location>
</feature>
<dbReference type="Proteomes" id="UP000293952">
    <property type="component" value="Unassembled WGS sequence"/>
</dbReference>
<dbReference type="RefSeq" id="WP_130095021.1">
    <property type="nucleotide sequence ID" value="NZ_SETE01000009.1"/>
</dbReference>
<sequence>MTEDPEKTSKVSSKKKRPWWQRILRILGSILLVLLVLFTILVLVVRSPWGQNLIVGKLTNFVSEKTQTKVEIEKLFITFGGAIDIQGIFLEDKKGDTLLYSKKLQVDIPIWPIIMGNPISIDGLEWTGLRANVIRKDSIQGFNYQFLIDAFASDSTAAEPEADTTSSKPLKISVGSIDFSDFKVIYDDAVTGMKADLNLGKLHLEGKNIDLEKMKFQVAEIALENTKVSYIQTKPSAPSDTTESTLPYLSLDNLKLKNVIAHYESVPDELIADIDLDELELQVPKADLANQDIKVGNLILNNSSIKLKMGAPKVKDSTEAPTPPKSGEPFVWPDWNVEVETIALQNNNLHYQVGDKPKELKSLNPDYIVLTDFNFKANDILLSKNKSAKLELENLSFHEKSGITLNKLAFIAALDPTAFSIEDLIVATGNSSIDIDLNAKFASLEKFIEAPENSELSLDLKQFVIDLNDAFVFAPELKENEYLNKLAKHQFVGEIKADGKLSALNLSKFQVNWGQNTEIKTNGQFKNLTDVDNLYADVKNLTFYSIRSDITSIISEEDLGISIPKTVLLQSNLSGKLDDLKAQLELSIPEGKVKIDGKFKQQNEIAFDAVINVIDLNLGKILKNPEIGTIAFEMKTNGKGNTVNDMNAKLASNFSKLEFSGYDFSELELDGQLKNGKGDINICYKDEFLDLKLDSKIELDSVKPKVQLDLKLEGADLYALGLSEKKIRAKLMMIASFEGNAENFNFETHIREGVAVYDENNYYLGPVDITACAAKDSTSFDINSNFLNGKLRANAGIDRITEAIQHQLEGYFVDSIDHEHDFEDYVNLELNMKLSQSKLITKFLVPDINAMDTLQLNVKFDQKEKQLNAYLDLPYFNYADNTIDSLKLNFKSSEKEAKFKFGFNELDAGPLVMNRTYFDGDFSNQKLNLHFHALNDKQEESYVVKTEISGKASNLKVHFDNEKLIFNGENWSIPADNEIRLEDKNIIAQNLVFSKGNQSIKIANDLVKTPQNNIGIGFENFKLANLLAIFNEDNLLASGDMQGNIVAIDPFNNFGLNVDFGITDLTALQAPLGKMTLKAKSESGDNYNLDLAIKGEDVDIEVKGDYALQNKGSELDFMVNLNKIGIKTIAIISGESLNEASGNISGEIALKGDVSAPEYKGSIQFNDANFNVTALNSKFRLANDKINIDNSDITFSKFSIEDEKNNKFTLDGSISTENMSNPDFDLSIKAKNFQPINSTKEDNEEFYGVFDFDMNGTIKGNLNFPVVDMDISINENTDFTYVLQDAQAKLEKSEGIVEFVNKENPDNILTRDSDSTAVTIFGGIELHANLKIEKGSEFNVIVDPKTGDNLNISGDGDLDFNIAKNGRTTLSGRFEINKGHYNLSLYNLVKREFELERGSSITWSGGDVMDAELSVTAKYKIETSASALMASQTAGASEEVKNKYRQRLPFLVYLNVNGELDQPRLNFNLGMPEDSRGAIDGTVYSRIKQVNNEEDALNKQVFSLLVLKKFYPNSGSDGSGGGTARMVRKNINQALSDQLNSYSDKLMGNSGVELNFGLNSYTDYQGETAEERTDLNVSAQKKLLDDRLIVQVGSTVNVQGDAQPGEENSVVGNASIQYLLTKDGRWRLKGFRDSEYENVIDGQVFVNGISVIFQRQFNHWNNLFDDKPIKEESSEKNKDEKSKEKSDKESESGKKEEN</sequence>
<dbReference type="GO" id="GO:0005886">
    <property type="term" value="C:plasma membrane"/>
    <property type="evidence" value="ECO:0007669"/>
    <property type="project" value="InterPro"/>
</dbReference>
<feature type="region of interest" description="Disordered" evidence="5">
    <location>
        <begin position="1665"/>
        <end position="1698"/>
    </location>
</feature>
<feature type="domain" description="Translocation and assembly module TamB C-terminal" evidence="7">
    <location>
        <begin position="1198"/>
        <end position="1657"/>
    </location>
</feature>
<dbReference type="Pfam" id="PF04357">
    <property type="entry name" value="TamB"/>
    <property type="match status" value="1"/>
</dbReference>
<comment type="caution">
    <text evidence="8">The sequence shown here is derived from an EMBL/GenBank/DDBJ whole genome shotgun (WGS) entry which is preliminary data.</text>
</comment>
<dbReference type="InterPro" id="IPR007452">
    <property type="entry name" value="TamB_C"/>
</dbReference>
<evidence type="ECO:0000256" key="2">
    <source>
        <dbReference type="ARBA" id="ARBA00022692"/>
    </source>
</evidence>
<evidence type="ECO:0000256" key="4">
    <source>
        <dbReference type="ARBA" id="ARBA00023136"/>
    </source>
</evidence>